<proteinExistence type="predicted"/>
<feature type="region of interest" description="Disordered" evidence="1">
    <location>
        <begin position="88"/>
        <end position="136"/>
    </location>
</feature>
<evidence type="ECO:0000313" key="2">
    <source>
        <dbReference type="EMBL" id="KRZ06770.1"/>
    </source>
</evidence>
<reference evidence="2 3" key="1">
    <citation type="submission" date="2015-01" db="EMBL/GenBank/DDBJ databases">
        <title>Evolution of Trichinella species and genotypes.</title>
        <authorList>
            <person name="Korhonen P.K."/>
            <person name="Edoardo P."/>
            <person name="Giuseppe L.R."/>
            <person name="Gasser R.B."/>
        </authorList>
    </citation>
    <scope>NUCLEOTIDE SEQUENCE [LARGE SCALE GENOMIC DNA]</scope>
    <source>
        <strain evidence="2">ISS1029</strain>
    </source>
</reference>
<evidence type="ECO:0000313" key="3">
    <source>
        <dbReference type="Proteomes" id="UP000055024"/>
    </source>
</evidence>
<comment type="caution">
    <text evidence="2">The sequence shown here is derived from an EMBL/GenBank/DDBJ whole genome shotgun (WGS) entry which is preliminary data.</text>
</comment>
<dbReference type="AlphaFoldDB" id="A0A0V1H8R0"/>
<keyword evidence="3" id="KW-1185">Reference proteome</keyword>
<name>A0A0V1H8R0_9BILA</name>
<gene>
    <name evidence="2" type="ORF">T11_5853</name>
</gene>
<sequence length="136" mass="15060">MFGNGTNEKQLAKLREPHMLDLLTTHQWVTTHNLRTTVLKLCGISCETVRRILKTISMLWEFLFSLRNMVNLKNSPATGLPVPLTPVTNGGDYDQCAPGTADHGVSSSRKPQPVLYRPPPLTQNSTKPISASIHVD</sequence>
<accession>A0A0V1H8R0</accession>
<evidence type="ECO:0000256" key="1">
    <source>
        <dbReference type="SAM" id="MobiDB-lite"/>
    </source>
</evidence>
<protein>
    <submittedName>
        <fullName evidence="2">Uncharacterized protein</fullName>
    </submittedName>
</protein>
<dbReference type="Proteomes" id="UP000055024">
    <property type="component" value="Unassembled WGS sequence"/>
</dbReference>
<dbReference type="EMBL" id="JYDP01000113">
    <property type="protein sequence ID" value="KRZ06770.1"/>
    <property type="molecule type" value="Genomic_DNA"/>
</dbReference>
<organism evidence="2 3">
    <name type="scientific">Trichinella zimbabwensis</name>
    <dbReference type="NCBI Taxonomy" id="268475"/>
    <lineage>
        <taxon>Eukaryota</taxon>
        <taxon>Metazoa</taxon>
        <taxon>Ecdysozoa</taxon>
        <taxon>Nematoda</taxon>
        <taxon>Enoplea</taxon>
        <taxon>Dorylaimia</taxon>
        <taxon>Trichinellida</taxon>
        <taxon>Trichinellidae</taxon>
        <taxon>Trichinella</taxon>
    </lineage>
</organism>